<feature type="domain" description="THAP4-like heme-binding" evidence="2">
    <location>
        <begin position="7"/>
        <end position="163"/>
    </location>
</feature>
<dbReference type="Pfam" id="PF08768">
    <property type="entry name" value="THAP4_heme-bd"/>
    <property type="match status" value="1"/>
</dbReference>
<protein>
    <recommendedName>
        <fullName evidence="2">THAP4-like heme-binding domain-containing protein</fullName>
    </recommendedName>
</protein>
<accession>A0A3P3Y3R5</accession>
<keyword evidence="3" id="KW-0496">Mitochondrion</keyword>
<evidence type="ECO:0000313" key="3">
    <source>
        <dbReference type="EMBL" id="SPQ94806.1"/>
    </source>
</evidence>
<dbReference type="PANTHER" id="PTHR15854">
    <property type="entry name" value="THAP4 PROTEIN"/>
    <property type="match status" value="1"/>
</dbReference>
<dbReference type="AlphaFoldDB" id="A0A3P3Y3R5"/>
<comment type="catalytic activity">
    <reaction evidence="1">
        <text>peroxynitrite = nitrate</text>
        <dbReference type="Rhea" id="RHEA:63116"/>
        <dbReference type="ChEBI" id="CHEBI:17632"/>
        <dbReference type="ChEBI" id="CHEBI:25941"/>
    </reaction>
    <physiologicalReaction direction="left-to-right" evidence="1">
        <dbReference type="Rhea" id="RHEA:63117"/>
    </physiologicalReaction>
</comment>
<dbReference type="InterPro" id="IPR014878">
    <property type="entry name" value="THAP4-like_heme-bd"/>
</dbReference>
<evidence type="ECO:0000256" key="1">
    <source>
        <dbReference type="ARBA" id="ARBA00036993"/>
    </source>
</evidence>
<reference evidence="3 4" key="1">
    <citation type="submission" date="2018-03" db="EMBL/GenBank/DDBJ databases">
        <authorList>
            <person name="Fogelqvist J."/>
        </authorList>
    </citation>
    <scope>NUCLEOTIDE SEQUENCE [LARGE SCALE GENOMIC DNA]</scope>
</reference>
<gene>
    <name evidence="3" type="ORF">PLBR_LOCUS2021</name>
</gene>
<dbReference type="SUPFAM" id="SSF50814">
    <property type="entry name" value="Lipocalins"/>
    <property type="match status" value="1"/>
</dbReference>
<evidence type="ECO:0000259" key="2">
    <source>
        <dbReference type="Pfam" id="PF08768"/>
    </source>
</evidence>
<geneLocation type="mitochondrion" evidence="3"/>
<dbReference type="PANTHER" id="PTHR15854:SF4">
    <property type="entry name" value="PEROXYNITRITE ISOMERASE THAP4"/>
    <property type="match status" value="1"/>
</dbReference>
<dbReference type="InterPro" id="IPR012674">
    <property type="entry name" value="Calycin"/>
</dbReference>
<dbReference type="EMBL" id="OVEO01000003">
    <property type="protein sequence ID" value="SPQ94806.1"/>
    <property type="molecule type" value="Genomic_DNA"/>
</dbReference>
<dbReference type="Proteomes" id="UP000290189">
    <property type="component" value="Unassembled WGS sequence"/>
</dbReference>
<dbReference type="CDD" id="cd07828">
    <property type="entry name" value="lipocalin_heme-bd-THAP4-like"/>
    <property type="match status" value="1"/>
</dbReference>
<organism evidence="3 4">
    <name type="scientific">Plasmodiophora brassicae</name>
    <name type="common">Clubroot disease agent</name>
    <dbReference type="NCBI Taxonomy" id="37360"/>
    <lineage>
        <taxon>Eukaryota</taxon>
        <taxon>Sar</taxon>
        <taxon>Rhizaria</taxon>
        <taxon>Endomyxa</taxon>
        <taxon>Phytomyxea</taxon>
        <taxon>Plasmodiophorida</taxon>
        <taxon>Plasmodiophoridae</taxon>
        <taxon>Plasmodiophora</taxon>
    </lineage>
</organism>
<dbReference type="Gene3D" id="2.40.128.20">
    <property type="match status" value="1"/>
</dbReference>
<dbReference type="InterPro" id="IPR045165">
    <property type="entry name" value="Nitrobindin"/>
</dbReference>
<evidence type="ECO:0000313" key="4">
    <source>
        <dbReference type="Proteomes" id="UP000290189"/>
    </source>
</evidence>
<sequence>MSAHAAVAVLQPLIGTWVGEGEGQYPTIAPFRYRDHIRFYSSGQPFLFMEQRTKRVDSETPMHSEMGFWRVANGRSVEVAISHAMGLTEVSEGSACVDGMAAGALVVTLESTTLGRVSHSTRPHVVKLRRAFTVAADGSRLEYTVEMATDQTPLHLHLRASLIKAEEFT</sequence>
<name>A0A3P3Y3R5_PLABS</name>
<proteinExistence type="predicted"/>